<protein>
    <recommendedName>
        <fullName evidence="6">Protein ApaG</fullName>
    </recommendedName>
</protein>
<organism evidence="4 5">
    <name type="scientific">Canna indica</name>
    <name type="common">Indian-shot</name>
    <dbReference type="NCBI Taxonomy" id="4628"/>
    <lineage>
        <taxon>Eukaryota</taxon>
        <taxon>Viridiplantae</taxon>
        <taxon>Streptophyta</taxon>
        <taxon>Embryophyta</taxon>
        <taxon>Tracheophyta</taxon>
        <taxon>Spermatophyta</taxon>
        <taxon>Magnoliopsida</taxon>
        <taxon>Liliopsida</taxon>
        <taxon>Zingiberales</taxon>
        <taxon>Cannaceae</taxon>
        <taxon>Canna</taxon>
    </lineage>
</organism>
<feature type="domain" description="ApaG" evidence="3">
    <location>
        <begin position="164"/>
        <end position="291"/>
    </location>
</feature>
<dbReference type="PANTHER" id="PTHR47191">
    <property type="entry name" value="OS05G0170800 PROTEIN"/>
    <property type="match status" value="1"/>
</dbReference>
<name>A0AAQ3Q9W2_9LILI</name>
<dbReference type="Proteomes" id="UP001327560">
    <property type="component" value="Chromosome 3"/>
</dbReference>
<dbReference type="SUPFAM" id="SSF110069">
    <property type="entry name" value="ApaG-like"/>
    <property type="match status" value="1"/>
</dbReference>
<evidence type="ECO:0000259" key="2">
    <source>
        <dbReference type="PROSITE" id="PS50151"/>
    </source>
</evidence>
<evidence type="ECO:0000313" key="4">
    <source>
        <dbReference type="EMBL" id="WOL01213.1"/>
    </source>
</evidence>
<dbReference type="PROSITE" id="PS51087">
    <property type="entry name" value="APAG"/>
    <property type="match status" value="1"/>
</dbReference>
<keyword evidence="5" id="KW-1185">Reference proteome</keyword>
<evidence type="ECO:0000313" key="5">
    <source>
        <dbReference type="Proteomes" id="UP001327560"/>
    </source>
</evidence>
<dbReference type="AlphaFoldDB" id="A0AAQ3Q9W2"/>
<evidence type="ECO:0008006" key="6">
    <source>
        <dbReference type="Google" id="ProtNLM"/>
    </source>
</evidence>
<gene>
    <name evidence="4" type="ORF">Cni_G09927</name>
</gene>
<sequence length="297" mass="33192">MIQSLVSLKLLPGLNSTATGRGRPCHHNDKKPSGSGGGIRTRTRRSATIYQVKATSSSFPTPPDRDHTEEDEDKAAAASAWFLSRNQTYALLKQQLAVAAKSEDYKEAARIRDSLKFFEEEEPILRLRKMMWKAIAEENFEDAAKYRDELKIIAPHALLTCSSDATTLGIRVQVRSVYIESRSRPSKGQYFFAYRIRISNNSQNPVQLLRRHWIITDANGRTENIWGVGVIGEQPVILPQSGFEYSSACPLSTPSGRMEGDFEMKRLDKWGSPTFNVAIAPFSLSIIGDDIDVPLQG</sequence>
<evidence type="ECO:0000259" key="3">
    <source>
        <dbReference type="PROSITE" id="PS51087"/>
    </source>
</evidence>
<dbReference type="Pfam" id="PF04379">
    <property type="entry name" value="DUF525"/>
    <property type="match status" value="1"/>
</dbReference>
<dbReference type="PANTHER" id="PTHR47191:SF2">
    <property type="entry name" value="OS05G0170800 PROTEIN"/>
    <property type="match status" value="1"/>
</dbReference>
<proteinExistence type="predicted"/>
<feature type="domain" description="UVR" evidence="2">
    <location>
        <begin position="121"/>
        <end position="156"/>
    </location>
</feature>
<feature type="domain" description="UVR" evidence="2">
    <location>
        <begin position="86"/>
        <end position="121"/>
    </location>
</feature>
<dbReference type="Gene3D" id="2.60.40.1470">
    <property type="entry name" value="ApaG domain"/>
    <property type="match status" value="1"/>
</dbReference>
<dbReference type="Pfam" id="PF02151">
    <property type="entry name" value="UVR"/>
    <property type="match status" value="1"/>
</dbReference>
<reference evidence="4 5" key="1">
    <citation type="submission" date="2023-10" db="EMBL/GenBank/DDBJ databases">
        <title>Chromosome-scale genome assembly provides insights into flower coloration mechanisms of Canna indica.</title>
        <authorList>
            <person name="Li C."/>
        </authorList>
    </citation>
    <scope>NUCLEOTIDE SEQUENCE [LARGE SCALE GENOMIC DNA]</scope>
    <source>
        <tissue evidence="4">Flower</tissue>
    </source>
</reference>
<evidence type="ECO:0000256" key="1">
    <source>
        <dbReference type="SAM" id="MobiDB-lite"/>
    </source>
</evidence>
<dbReference type="InterPro" id="IPR050718">
    <property type="entry name" value="ApaG-like"/>
</dbReference>
<dbReference type="InterPro" id="IPR001943">
    <property type="entry name" value="UVR_dom"/>
</dbReference>
<dbReference type="NCBIfam" id="NF003967">
    <property type="entry name" value="PRK05461.1"/>
    <property type="match status" value="1"/>
</dbReference>
<dbReference type="PROSITE" id="PS50151">
    <property type="entry name" value="UVR"/>
    <property type="match status" value="2"/>
</dbReference>
<dbReference type="InterPro" id="IPR036767">
    <property type="entry name" value="ApaG_sf"/>
</dbReference>
<dbReference type="EMBL" id="CP136892">
    <property type="protein sequence ID" value="WOL01213.1"/>
    <property type="molecule type" value="Genomic_DNA"/>
</dbReference>
<feature type="region of interest" description="Disordered" evidence="1">
    <location>
        <begin position="16"/>
        <end position="73"/>
    </location>
</feature>
<dbReference type="InterPro" id="IPR007474">
    <property type="entry name" value="ApaG_domain"/>
</dbReference>
<accession>A0AAQ3Q9W2</accession>